<accession>A0A3N4PN22</accession>
<dbReference type="PANTHER" id="PTHR43162">
    <property type="match status" value="1"/>
</dbReference>
<gene>
    <name evidence="2" type="ORF">EGT74_19570</name>
</gene>
<dbReference type="RefSeq" id="WP_123848203.1">
    <property type="nucleotide sequence ID" value="NZ_RPDH01000002.1"/>
</dbReference>
<dbReference type="PANTHER" id="PTHR43162:SF1">
    <property type="entry name" value="PRESTALK A DIFFERENTIATION PROTEIN A"/>
    <property type="match status" value="1"/>
</dbReference>
<organism evidence="2 3">
    <name type="scientific">Chitinophaga lutea</name>
    <dbReference type="NCBI Taxonomy" id="2488634"/>
    <lineage>
        <taxon>Bacteria</taxon>
        <taxon>Pseudomonadati</taxon>
        <taxon>Bacteroidota</taxon>
        <taxon>Chitinophagia</taxon>
        <taxon>Chitinophagales</taxon>
        <taxon>Chitinophagaceae</taxon>
        <taxon>Chitinophaga</taxon>
    </lineage>
</organism>
<dbReference type="OrthoDB" id="2149806at2"/>
<evidence type="ECO:0000313" key="2">
    <source>
        <dbReference type="EMBL" id="RPE09205.1"/>
    </source>
</evidence>
<evidence type="ECO:0000313" key="3">
    <source>
        <dbReference type="Proteomes" id="UP000278351"/>
    </source>
</evidence>
<dbReference type="Pfam" id="PF13460">
    <property type="entry name" value="NAD_binding_10"/>
    <property type="match status" value="1"/>
</dbReference>
<dbReference type="EMBL" id="RPDH01000002">
    <property type="protein sequence ID" value="RPE09205.1"/>
    <property type="molecule type" value="Genomic_DNA"/>
</dbReference>
<comment type="caution">
    <text evidence="2">The sequence shown here is derived from an EMBL/GenBank/DDBJ whole genome shotgun (WGS) entry which is preliminary data.</text>
</comment>
<dbReference type="AlphaFoldDB" id="A0A3N4PN22"/>
<name>A0A3N4PN22_9BACT</name>
<dbReference type="InterPro" id="IPR051604">
    <property type="entry name" value="Ergot_Alk_Oxidoreductase"/>
</dbReference>
<protein>
    <submittedName>
        <fullName evidence="2">NAD-dependent dehydratase</fullName>
    </submittedName>
</protein>
<keyword evidence="3" id="KW-1185">Reference proteome</keyword>
<dbReference type="InterPro" id="IPR016040">
    <property type="entry name" value="NAD(P)-bd_dom"/>
</dbReference>
<reference evidence="2 3" key="1">
    <citation type="submission" date="2018-11" db="EMBL/GenBank/DDBJ databases">
        <title>Chitinophaga lutea sp.nov., isolate from arsenic contaminated soil.</title>
        <authorList>
            <person name="Zong Y."/>
        </authorList>
    </citation>
    <scope>NUCLEOTIDE SEQUENCE [LARGE SCALE GENOMIC DNA]</scope>
    <source>
        <strain evidence="2 3">ZY74</strain>
    </source>
</reference>
<proteinExistence type="predicted"/>
<dbReference type="Gene3D" id="3.90.25.10">
    <property type="entry name" value="UDP-galactose 4-epimerase, domain 1"/>
    <property type="match status" value="1"/>
</dbReference>
<evidence type="ECO:0000259" key="1">
    <source>
        <dbReference type="Pfam" id="PF13460"/>
    </source>
</evidence>
<dbReference type="Proteomes" id="UP000278351">
    <property type="component" value="Unassembled WGS sequence"/>
</dbReference>
<dbReference type="SUPFAM" id="SSF51735">
    <property type="entry name" value="NAD(P)-binding Rossmann-fold domains"/>
    <property type="match status" value="1"/>
</dbReference>
<sequence>MNITLTGSLGNISSKLTEILVGKGHQVTLISQQPSRAAQIEAMGATAAIGSVEDESFLRSAFSGADAVYTMVPPNFSAPDYNAFVRNVQDRYAAAIEATGISHVVNLSSSGSPLSGSAPLQGYENLETRLDRLTGTSILHLRPGGFYSNFYGSIPLIRHQGIIGNNFDASATMIMSHPHDIAEAAATALHTRSFAGKEILYIVSDRKTGHEAAQIIGHAVGRPELQWVRFPDDQLLDALVAGGFSRDAAQHYIVDMGIAIREGLLDAHYQQNTHEEWGTRSFDVFASEFAQAYAHS</sequence>
<dbReference type="InterPro" id="IPR036291">
    <property type="entry name" value="NAD(P)-bd_dom_sf"/>
</dbReference>
<dbReference type="Gene3D" id="3.40.50.720">
    <property type="entry name" value="NAD(P)-binding Rossmann-like Domain"/>
    <property type="match status" value="1"/>
</dbReference>
<feature type="domain" description="NAD(P)-binding" evidence="1">
    <location>
        <begin position="7"/>
        <end position="113"/>
    </location>
</feature>